<dbReference type="Gene3D" id="3.30.460.10">
    <property type="entry name" value="Beta Polymerase, domain 2"/>
    <property type="match status" value="1"/>
</dbReference>
<protein>
    <submittedName>
        <fullName evidence="1">GrpB family protein</fullName>
    </submittedName>
</protein>
<dbReference type="RefSeq" id="WP_397080070.1">
    <property type="nucleotide sequence ID" value="NZ_JBITGY010000002.1"/>
</dbReference>
<dbReference type="EMBL" id="JBITGY010000002">
    <property type="protein sequence ID" value="MFI6497323.1"/>
    <property type="molecule type" value="Genomic_DNA"/>
</dbReference>
<dbReference type="Pfam" id="PF04229">
    <property type="entry name" value="GrpB"/>
    <property type="match status" value="1"/>
</dbReference>
<dbReference type="PANTHER" id="PTHR34822">
    <property type="entry name" value="GRPB DOMAIN PROTEIN (AFU_ORTHOLOGUE AFUA_1G01530)"/>
    <property type="match status" value="1"/>
</dbReference>
<keyword evidence="2" id="KW-1185">Reference proteome</keyword>
<proteinExistence type="predicted"/>
<dbReference type="InterPro" id="IPR007344">
    <property type="entry name" value="GrpB/CoaE"/>
</dbReference>
<evidence type="ECO:0000313" key="2">
    <source>
        <dbReference type="Proteomes" id="UP001612741"/>
    </source>
</evidence>
<gene>
    <name evidence="1" type="ORF">ACIBG2_08070</name>
</gene>
<dbReference type="PANTHER" id="PTHR34822:SF1">
    <property type="entry name" value="GRPB FAMILY PROTEIN"/>
    <property type="match status" value="1"/>
</dbReference>
<dbReference type="Proteomes" id="UP001612741">
    <property type="component" value="Unassembled WGS sequence"/>
</dbReference>
<dbReference type="InterPro" id="IPR043519">
    <property type="entry name" value="NT_sf"/>
</dbReference>
<reference evidence="1 2" key="1">
    <citation type="submission" date="2024-10" db="EMBL/GenBank/DDBJ databases">
        <title>The Natural Products Discovery Center: Release of the First 8490 Sequenced Strains for Exploring Actinobacteria Biosynthetic Diversity.</title>
        <authorList>
            <person name="Kalkreuter E."/>
            <person name="Kautsar S.A."/>
            <person name="Yang D."/>
            <person name="Bader C.D."/>
            <person name="Teijaro C.N."/>
            <person name="Fluegel L."/>
            <person name="Davis C.M."/>
            <person name="Simpson J.R."/>
            <person name="Lauterbach L."/>
            <person name="Steele A.D."/>
            <person name="Gui C."/>
            <person name="Meng S."/>
            <person name="Li G."/>
            <person name="Viehrig K."/>
            <person name="Ye F."/>
            <person name="Su P."/>
            <person name="Kiefer A.F."/>
            <person name="Nichols A."/>
            <person name="Cepeda A.J."/>
            <person name="Yan W."/>
            <person name="Fan B."/>
            <person name="Jiang Y."/>
            <person name="Adhikari A."/>
            <person name="Zheng C.-J."/>
            <person name="Schuster L."/>
            <person name="Cowan T.M."/>
            <person name="Smanski M.J."/>
            <person name="Chevrette M.G."/>
            <person name="De Carvalho L.P.S."/>
            <person name="Shen B."/>
        </authorList>
    </citation>
    <scope>NUCLEOTIDE SEQUENCE [LARGE SCALE GENOMIC DNA]</scope>
    <source>
        <strain evidence="1 2">NPDC050545</strain>
    </source>
</reference>
<organism evidence="1 2">
    <name type="scientific">Nonomuraea typhae</name>
    <dbReference type="NCBI Taxonomy" id="2603600"/>
    <lineage>
        <taxon>Bacteria</taxon>
        <taxon>Bacillati</taxon>
        <taxon>Actinomycetota</taxon>
        <taxon>Actinomycetes</taxon>
        <taxon>Streptosporangiales</taxon>
        <taxon>Streptosporangiaceae</taxon>
        <taxon>Nonomuraea</taxon>
    </lineage>
</organism>
<evidence type="ECO:0000313" key="1">
    <source>
        <dbReference type="EMBL" id="MFI6497323.1"/>
    </source>
</evidence>
<comment type="caution">
    <text evidence="1">The sequence shown here is derived from an EMBL/GenBank/DDBJ whole genome shotgun (WGS) entry which is preliminary data.</text>
</comment>
<sequence length="189" mass="20795">MTDSPMSDDDIARAHVASPTLHNARIHLAEYDPAWPARYDALAAAVRAGLGGVVTGLEHVGSTSVPGLPAKPVIDMLLTVEDPALEAAYVPPLESLGYVLAIREPEWYEHRVLKISGAELPVNLHVLPDGCPEVRRMLGFRDRLRTHEGDRERYAQVKRDLARQTWKFVQNYADAKSAVVESILARAGI</sequence>
<dbReference type="SUPFAM" id="SSF81301">
    <property type="entry name" value="Nucleotidyltransferase"/>
    <property type="match status" value="1"/>
</dbReference>
<name>A0ABW7YNB2_9ACTN</name>
<accession>A0ABW7YNB2</accession>